<dbReference type="RefSeq" id="WP_283534837.1">
    <property type="nucleotide sequence ID" value="NZ_CP123751.1"/>
</dbReference>
<reference evidence="1" key="1">
    <citation type="submission" date="2023-04" db="EMBL/GenBank/DDBJ databases">
        <title>Four porcine-derived lactic acid bacteria strains analyses and their evaluation as potential probiotics based on genomics.</title>
        <authorList>
            <person name="Niu D."/>
        </authorList>
    </citation>
    <scope>NUCLEOTIDE SEQUENCE</scope>
    <source>
        <strain evidence="1">ZSB1</strain>
    </source>
</reference>
<dbReference type="InterPro" id="IPR007499">
    <property type="entry name" value="ERF_bacteria_virus"/>
</dbReference>
<evidence type="ECO:0000313" key="1">
    <source>
        <dbReference type="EMBL" id="WHQ80643.1"/>
    </source>
</evidence>
<dbReference type="EMBL" id="CP123751">
    <property type="protein sequence ID" value="WHQ80643.1"/>
    <property type="molecule type" value="Genomic_DNA"/>
</dbReference>
<organism evidence="1 2">
    <name type="scientific">Ligilactobacillus animalis</name>
    <dbReference type="NCBI Taxonomy" id="1605"/>
    <lineage>
        <taxon>Bacteria</taxon>
        <taxon>Bacillati</taxon>
        <taxon>Bacillota</taxon>
        <taxon>Bacilli</taxon>
        <taxon>Lactobacillales</taxon>
        <taxon>Lactobacillaceae</taxon>
        <taxon>Ligilactobacillus</taxon>
    </lineage>
</organism>
<dbReference type="Pfam" id="PF04404">
    <property type="entry name" value="ERF"/>
    <property type="match status" value="1"/>
</dbReference>
<accession>A0AAJ6K1X7</accession>
<dbReference type="Proteomes" id="UP001238155">
    <property type="component" value="Chromosome"/>
</dbReference>
<sequence>MTETKANLYKGMFKFRTQLKQPKLDGDNPFFKSGYVTLEGVQKAVDEALKGTGLSYIQKVYNDDNGGVAVETIIMHEEGESLSSGPLSLRPTKNDPQGFGSAITYAKRYQLAAMFGISSDKDDDGNLAANLGGQSKPDNNKSNEYRKKFGAVMKLSNLDKDTVNKMLFERIHNKYPECDNFTKEVKIEKSVELLDMMISEFKNGGR</sequence>
<protein>
    <submittedName>
        <fullName evidence="1">ERF family protein</fullName>
    </submittedName>
</protein>
<proteinExistence type="predicted"/>
<evidence type="ECO:0000313" key="2">
    <source>
        <dbReference type="Proteomes" id="UP001238155"/>
    </source>
</evidence>
<name>A0AAJ6K1X7_9LACO</name>
<dbReference type="AlphaFoldDB" id="A0AAJ6K1X7"/>
<gene>
    <name evidence="1" type="ORF">QFF56_02875</name>
</gene>